<accession>A0AAF0C3L6</accession>
<evidence type="ECO:0000256" key="1">
    <source>
        <dbReference type="SAM" id="SignalP"/>
    </source>
</evidence>
<keyword evidence="3" id="KW-1185">Reference proteome</keyword>
<dbReference type="EMBL" id="CP059735">
    <property type="protein sequence ID" value="WDD99070.1"/>
    <property type="molecule type" value="Genomic_DNA"/>
</dbReference>
<dbReference type="KEGG" id="tact:SG35_028285"/>
<proteinExistence type="predicted"/>
<organism evidence="2 3">
    <name type="scientific">Thalassomonas actiniarum</name>
    <dbReference type="NCBI Taxonomy" id="485447"/>
    <lineage>
        <taxon>Bacteria</taxon>
        <taxon>Pseudomonadati</taxon>
        <taxon>Pseudomonadota</taxon>
        <taxon>Gammaproteobacteria</taxon>
        <taxon>Alteromonadales</taxon>
        <taxon>Colwelliaceae</taxon>
        <taxon>Thalassomonas</taxon>
    </lineage>
</organism>
<dbReference type="RefSeq" id="WP_044834430.1">
    <property type="nucleotide sequence ID" value="NZ_CP059735.1"/>
</dbReference>
<feature type="chain" id="PRO_5041977575" evidence="1">
    <location>
        <begin position="22"/>
        <end position="185"/>
    </location>
</feature>
<feature type="signal peptide" evidence="1">
    <location>
        <begin position="1"/>
        <end position="21"/>
    </location>
</feature>
<evidence type="ECO:0000313" key="3">
    <source>
        <dbReference type="Proteomes" id="UP000032568"/>
    </source>
</evidence>
<protein>
    <submittedName>
        <fullName evidence="2">Uncharacterized protein</fullName>
    </submittedName>
</protein>
<reference evidence="2 3" key="2">
    <citation type="journal article" date="2022" name="Mar. Drugs">
        <title>Bioassay-Guided Fractionation Leads to the Detection of Cholic Acid Generated by the Rare Thalassomonas sp.</title>
        <authorList>
            <person name="Pheiffer F."/>
            <person name="Schneider Y.K."/>
            <person name="Hansen E.H."/>
            <person name="Andersen J.H."/>
            <person name="Isaksson J."/>
            <person name="Busche T."/>
            <person name="R C."/>
            <person name="Kalinowski J."/>
            <person name="Zyl L.V."/>
            <person name="Trindade M."/>
        </authorList>
    </citation>
    <scope>NUCLEOTIDE SEQUENCE [LARGE SCALE GENOMIC DNA]</scope>
    <source>
        <strain evidence="2 3">A5K-106</strain>
    </source>
</reference>
<gene>
    <name evidence="2" type="ORF">SG35_028285</name>
</gene>
<dbReference type="Proteomes" id="UP000032568">
    <property type="component" value="Chromosome"/>
</dbReference>
<evidence type="ECO:0000313" key="2">
    <source>
        <dbReference type="EMBL" id="WDD99070.1"/>
    </source>
</evidence>
<dbReference type="AlphaFoldDB" id="A0AAF0C3L6"/>
<sequence>MKKALYLLALLLPVLSTAAQADTVYVGGTMHTLSKADFSQSGNNYTANIDVIGDYGQELIFNVDAIVAGKGVQDVTREWRCLLPRNAQPWEYCAEPDWLITYDQDFRYQAEMKITCNGIAIGSDMDNKNELVNGFVANKDREVKLLVNKRITTGGSCQQLKVEVNGVDVKSIDNIDLNMFIVEEF</sequence>
<keyword evidence="1" id="KW-0732">Signal</keyword>
<name>A0AAF0C3L6_9GAMM</name>
<reference evidence="2 3" key="1">
    <citation type="journal article" date="2015" name="Genome Announc.">
        <title>Draft Genome Sequences of Marine Isolates of Thalassomonas viridans and Thalassomonas actiniarum.</title>
        <authorList>
            <person name="Olonade I."/>
            <person name="van Zyl L.J."/>
            <person name="Trindade M."/>
        </authorList>
    </citation>
    <scope>NUCLEOTIDE SEQUENCE [LARGE SCALE GENOMIC DNA]</scope>
    <source>
        <strain evidence="2 3">A5K-106</strain>
    </source>
</reference>